<feature type="compositionally biased region" description="Basic and acidic residues" evidence="1">
    <location>
        <begin position="101"/>
        <end position="125"/>
    </location>
</feature>
<organism evidence="3 4">
    <name type="scientific">Dulcicalothrix desertica PCC 7102</name>
    <dbReference type="NCBI Taxonomy" id="232991"/>
    <lineage>
        <taxon>Bacteria</taxon>
        <taxon>Bacillati</taxon>
        <taxon>Cyanobacteriota</taxon>
        <taxon>Cyanophyceae</taxon>
        <taxon>Nostocales</taxon>
        <taxon>Calotrichaceae</taxon>
        <taxon>Dulcicalothrix</taxon>
    </lineage>
</organism>
<evidence type="ECO:0008006" key="5">
    <source>
        <dbReference type="Google" id="ProtNLM"/>
    </source>
</evidence>
<dbReference type="OrthoDB" id="513842at2"/>
<accession>A0A3S1AUA3</accession>
<keyword evidence="2" id="KW-0732">Signal</keyword>
<feature type="compositionally biased region" description="Low complexity" evidence="1">
    <location>
        <begin position="89"/>
        <end position="100"/>
    </location>
</feature>
<dbReference type="EMBL" id="RSCL01000001">
    <property type="protein sequence ID" value="RUT09558.1"/>
    <property type="molecule type" value="Genomic_DNA"/>
</dbReference>
<dbReference type="AlphaFoldDB" id="A0A3S1AUA3"/>
<sequence>MKNLRPLKALAVVVLGLFLFFSSVSTSLAATLKPNAGEKSEYYAPKDTGAINDYEGGMNNFSDRDSRALGSIESRAEALKRQAEENIKKSSSNVAKNASRVARDSDKLGENVQEKAESVKDKLQDEADSFGKSTKKGLRNIKNNAQDAPGYAADQTEKTIGNPIEGIKQAGKDETETVKRGFKESK</sequence>
<feature type="compositionally biased region" description="Basic and acidic residues" evidence="1">
    <location>
        <begin position="170"/>
        <end position="186"/>
    </location>
</feature>
<keyword evidence="4" id="KW-1185">Reference proteome</keyword>
<feature type="region of interest" description="Disordered" evidence="1">
    <location>
        <begin position="80"/>
        <end position="186"/>
    </location>
</feature>
<evidence type="ECO:0000313" key="3">
    <source>
        <dbReference type="EMBL" id="RUT09558.1"/>
    </source>
</evidence>
<protein>
    <recommendedName>
        <fullName evidence="5">CsbD-like domain-containing protein</fullName>
    </recommendedName>
</protein>
<evidence type="ECO:0000256" key="2">
    <source>
        <dbReference type="SAM" id="SignalP"/>
    </source>
</evidence>
<proteinExistence type="predicted"/>
<feature type="signal peptide" evidence="2">
    <location>
        <begin position="1"/>
        <end position="29"/>
    </location>
</feature>
<dbReference type="Gene3D" id="1.10.287.700">
    <property type="entry name" value="Helix hairpin bin"/>
    <property type="match status" value="1"/>
</dbReference>
<reference evidence="3" key="2">
    <citation type="journal article" date="2019" name="Genome Biol. Evol.">
        <title>Day and night: Metabolic profiles and evolutionary relationships of six axenic non-marine cyanobacteria.</title>
        <authorList>
            <person name="Will S.E."/>
            <person name="Henke P."/>
            <person name="Boedeker C."/>
            <person name="Huang S."/>
            <person name="Brinkmann H."/>
            <person name="Rohde M."/>
            <person name="Jarek M."/>
            <person name="Friedl T."/>
            <person name="Seufert S."/>
            <person name="Schumacher M."/>
            <person name="Overmann J."/>
            <person name="Neumann-Schaal M."/>
            <person name="Petersen J."/>
        </authorList>
    </citation>
    <scope>NUCLEOTIDE SEQUENCE [LARGE SCALE GENOMIC DNA]</scope>
    <source>
        <strain evidence="3">PCC 7102</strain>
    </source>
</reference>
<comment type="caution">
    <text evidence="3">The sequence shown here is derived from an EMBL/GenBank/DDBJ whole genome shotgun (WGS) entry which is preliminary data.</text>
</comment>
<dbReference type="Proteomes" id="UP000271624">
    <property type="component" value="Unassembled WGS sequence"/>
</dbReference>
<name>A0A3S1AUA3_9CYAN</name>
<reference evidence="3" key="1">
    <citation type="submission" date="2018-12" db="EMBL/GenBank/DDBJ databases">
        <authorList>
            <person name="Will S."/>
            <person name="Neumann-Schaal M."/>
            <person name="Henke P."/>
        </authorList>
    </citation>
    <scope>NUCLEOTIDE SEQUENCE</scope>
    <source>
        <strain evidence="3">PCC 7102</strain>
    </source>
</reference>
<evidence type="ECO:0000256" key="1">
    <source>
        <dbReference type="SAM" id="MobiDB-lite"/>
    </source>
</evidence>
<evidence type="ECO:0000313" key="4">
    <source>
        <dbReference type="Proteomes" id="UP000271624"/>
    </source>
</evidence>
<dbReference type="RefSeq" id="WP_127077757.1">
    <property type="nucleotide sequence ID" value="NZ_RSCL01000001.1"/>
</dbReference>
<gene>
    <name evidence="3" type="ORF">DSM106972_000520</name>
</gene>
<feature type="chain" id="PRO_5030082925" description="CsbD-like domain-containing protein" evidence="2">
    <location>
        <begin position="30"/>
        <end position="186"/>
    </location>
</feature>